<feature type="region of interest" description="Disordered" evidence="3">
    <location>
        <begin position="569"/>
        <end position="590"/>
    </location>
</feature>
<dbReference type="Proteomes" id="UP000268636">
    <property type="component" value="Unassembled WGS sequence"/>
</dbReference>
<protein>
    <submittedName>
        <fullName evidence="5">TraA</fullName>
    </submittedName>
</protein>
<feature type="compositionally biased region" description="Basic and acidic residues" evidence="3">
    <location>
        <begin position="757"/>
        <end position="767"/>
    </location>
</feature>
<gene>
    <name evidence="5" type="ORF">ALP42_100879</name>
</gene>
<evidence type="ECO:0000313" key="5">
    <source>
        <dbReference type="EMBL" id="RMT74442.1"/>
    </source>
</evidence>
<dbReference type="AlphaFoldDB" id="A0AB74BGJ9"/>
<comment type="caution">
    <text evidence="5">The sequence shown here is derived from an EMBL/GenBank/DDBJ whole genome shotgun (WGS) entry which is preliminary data.</text>
</comment>
<keyword evidence="2" id="KW-0184">Conjugation</keyword>
<evidence type="ECO:0000256" key="1">
    <source>
        <dbReference type="ARBA" id="ARBA00010873"/>
    </source>
</evidence>
<dbReference type="Pfam" id="PF03389">
    <property type="entry name" value="MobA_MobL"/>
    <property type="match status" value="1"/>
</dbReference>
<evidence type="ECO:0000256" key="2">
    <source>
        <dbReference type="ARBA" id="ARBA00022971"/>
    </source>
</evidence>
<proteinExistence type="inferred from homology"/>
<accession>A0AB74BGJ9</accession>
<evidence type="ECO:0000313" key="6">
    <source>
        <dbReference type="Proteomes" id="UP000268636"/>
    </source>
</evidence>
<reference evidence="5 6" key="1">
    <citation type="submission" date="2018-08" db="EMBL/GenBank/DDBJ databases">
        <title>Recombination of ecologically and evolutionarily significant loci maintains genetic cohesion in the Pseudomonas syringae species complex.</title>
        <authorList>
            <person name="Dillon M."/>
            <person name="Thakur S."/>
            <person name="Almeida R.N.D."/>
            <person name="Weir B.S."/>
            <person name="Guttman D.S."/>
        </authorList>
    </citation>
    <scope>NUCLEOTIDE SEQUENCE [LARGE SCALE GENOMIC DNA]</scope>
    <source>
        <strain evidence="5 6">ICMP 13786</strain>
    </source>
</reference>
<name>A0AB74BGJ9_PSESS</name>
<feature type="region of interest" description="Disordered" evidence="3">
    <location>
        <begin position="411"/>
        <end position="454"/>
    </location>
</feature>
<dbReference type="Gene3D" id="3.30.930.30">
    <property type="match status" value="1"/>
</dbReference>
<feature type="region of interest" description="Disordered" evidence="3">
    <location>
        <begin position="1"/>
        <end position="31"/>
    </location>
</feature>
<dbReference type="InterPro" id="IPR005053">
    <property type="entry name" value="MobA_MobL"/>
</dbReference>
<feature type="region of interest" description="Disordered" evidence="3">
    <location>
        <begin position="311"/>
        <end position="331"/>
    </location>
</feature>
<sequence length="776" mass="84715">MGGDATIARSESKCALTTRSESARPLRGKSQAKAETKAIAIFHASTKPIARSAGRSSVAAAAYRSGTELVDMRTGLVHDYTRRGGVVSTEIMLPDGTSAERNALWNAAESAEKRKDGRTGREWIIALPAELDDGARQELASAFGIELATRYGVAVDLAIHLPDREGDNRNHHAHVMTTTRQVSRDAAGLLVMGEKSTIELSDTKRRGMGLGSGADEVVAIRQLWERMANRALENAGSDARIDSRSLKAQGLDREATTHLGPVASDMERRNKASNRGDGNRQVAANNALREQLSAQILDLNAFRAAREAAPVTPAHKTHSAPVRLPDNPLPVYARNPRKMATLDDISMRGARLFGPLKAAAEKDQANESGADLLRPEVKAAWNARRAPGTAAVTAAEPEVNATDSVRTHWNPRTTIAPQPAPVPALPEETPASQAIDAPASSETPKPTERPRPNARPAIEALFAEWRQERGTEKPVAAEAPANIDPQPLSYRERMDAIKARRALRQSDQPPVAPDAAQRTPEPIKPVIDPQPQLTGSAAMRARLGVDESRNVDPRGVRERMHAHVSGQPLLPKVEPAPQPKPEPVKAAPVVPAPEPAKPVISAARIELDTLKASLFSVDERVEADPRVIEATRKLNKVVAESQHQIALGPEAARKAAQWRAEHPFRATLHDRGIKNSPELREAERLVSVAALAKDNSHHWESDARYHLDREKNRVRDGLWDERRAIEKRIEALEPILAAEDALEHPEPSQQARARPPQRSERIYRPDTDIDEPGMDF</sequence>
<evidence type="ECO:0000256" key="3">
    <source>
        <dbReference type="SAM" id="MobiDB-lite"/>
    </source>
</evidence>
<feature type="compositionally biased region" description="Basic and acidic residues" evidence="3">
    <location>
        <begin position="243"/>
        <end position="256"/>
    </location>
</feature>
<dbReference type="RefSeq" id="WP_002555997.1">
    <property type="nucleotide sequence ID" value="NZ_RBTN01000202.1"/>
</dbReference>
<feature type="region of interest" description="Disordered" evidence="3">
    <location>
        <begin position="243"/>
        <end position="280"/>
    </location>
</feature>
<feature type="region of interest" description="Disordered" evidence="3">
    <location>
        <begin position="738"/>
        <end position="776"/>
    </location>
</feature>
<feature type="domain" description="MobA/MobL protein" evidence="4">
    <location>
        <begin position="55"/>
        <end position="269"/>
    </location>
</feature>
<dbReference type="NCBIfam" id="NF041496">
    <property type="entry name" value="MobQ"/>
    <property type="match status" value="1"/>
</dbReference>
<feature type="region of interest" description="Disordered" evidence="3">
    <location>
        <begin position="502"/>
        <end position="531"/>
    </location>
</feature>
<dbReference type="EMBL" id="RBTN01000202">
    <property type="protein sequence ID" value="RMT74442.1"/>
    <property type="molecule type" value="Genomic_DNA"/>
</dbReference>
<organism evidence="5 6">
    <name type="scientific">Pseudomonas savastanoi pv. nerii</name>
    <dbReference type="NCBI Taxonomy" id="360921"/>
    <lineage>
        <taxon>Bacteria</taxon>
        <taxon>Pseudomonadati</taxon>
        <taxon>Pseudomonadota</taxon>
        <taxon>Gammaproteobacteria</taxon>
        <taxon>Pseudomonadales</taxon>
        <taxon>Pseudomonadaceae</taxon>
        <taxon>Pseudomonas</taxon>
    </lineage>
</organism>
<evidence type="ECO:0000259" key="4">
    <source>
        <dbReference type="Pfam" id="PF03389"/>
    </source>
</evidence>
<comment type="similarity">
    <text evidence="1">Belongs to the MobA/MobL family.</text>
</comment>